<reference evidence="2" key="1">
    <citation type="submission" date="2017-08" db="EMBL/GenBank/DDBJ databases">
        <authorList>
            <person name="Polle J.E."/>
            <person name="Barry K."/>
            <person name="Cushman J."/>
            <person name="Schmutz J."/>
            <person name="Tran D."/>
            <person name="Hathwaick L.T."/>
            <person name="Yim W.C."/>
            <person name="Jenkins J."/>
            <person name="Mckie-Krisberg Z.M."/>
            <person name="Prochnik S."/>
            <person name="Lindquist E."/>
            <person name="Dockter R.B."/>
            <person name="Adam C."/>
            <person name="Molina H."/>
            <person name="Bunkerborg J."/>
            <person name="Jin E."/>
            <person name="Buchheim M."/>
            <person name="Magnuson J."/>
        </authorList>
    </citation>
    <scope>NUCLEOTIDE SEQUENCE</scope>
    <source>
        <strain evidence="2">CCAP 19/18</strain>
    </source>
</reference>
<sequence length="253" mass="27618">MIYVIEVTLQQAPMHASSLCRGSCLQRASSTYQNCQLPTARSVRGMPHRISQTQWNLMAKAGAASRAPDSVNSSQNEQANVSRCSSQRIASIHPAPIVKNGLANTVFSAVTVLMILVYTLMLFAARLQMTRRIINSPLLLGALASTFALCTVAACRDGLLSALPSIIYKWCSSPSWVPDFALLAPLFNSPCITLMVWVHLLMLDFFVARAVFTDATIHSIPAAHSLVLCFFVGPIGLLCHAVTRALVIYLRQR</sequence>
<dbReference type="PANTHER" id="PTHR34543:SF1">
    <property type="entry name" value="PROTEIN ABA DEFICIENT 4, CHLOROPLASTIC"/>
    <property type="match status" value="1"/>
</dbReference>
<dbReference type="PANTHER" id="PTHR34543">
    <property type="entry name" value="PROTEIN ABA DEFICIENT 4, CHLOROPLASTIC"/>
    <property type="match status" value="1"/>
</dbReference>
<evidence type="ECO:0000313" key="2">
    <source>
        <dbReference type="EMBL" id="KAF5838091.1"/>
    </source>
</evidence>
<name>A0ABQ7GTZ5_DUNSA</name>
<feature type="transmembrane region" description="Helical" evidence="1">
    <location>
        <begin position="106"/>
        <end position="125"/>
    </location>
</feature>
<keyword evidence="3" id="KW-1185">Reference proteome</keyword>
<keyword evidence="1" id="KW-0812">Transmembrane</keyword>
<comment type="caution">
    <text evidence="2">The sequence shown here is derived from an EMBL/GenBank/DDBJ whole genome shotgun (WGS) entry which is preliminary data.</text>
</comment>
<keyword evidence="1" id="KW-0472">Membrane</keyword>
<dbReference type="Proteomes" id="UP000815325">
    <property type="component" value="Unassembled WGS sequence"/>
</dbReference>
<accession>A0ABQ7GTZ5</accession>
<feature type="transmembrane region" description="Helical" evidence="1">
    <location>
        <begin position="194"/>
        <end position="212"/>
    </location>
</feature>
<feature type="transmembrane region" description="Helical" evidence="1">
    <location>
        <begin position="137"/>
        <end position="154"/>
    </location>
</feature>
<proteinExistence type="predicted"/>
<dbReference type="InterPro" id="IPR025461">
    <property type="entry name" value="ABA4-like"/>
</dbReference>
<evidence type="ECO:0000256" key="1">
    <source>
        <dbReference type="SAM" id="Phobius"/>
    </source>
</evidence>
<organism evidence="2 3">
    <name type="scientific">Dunaliella salina</name>
    <name type="common">Green alga</name>
    <name type="synonym">Protococcus salinus</name>
    <dbReference type="NCBI Taxonomy" id="3046"/>
    <lineage>
        <taxon>Eukaryota</taxon>
        <taxon>Viridiplantae</taxon>
        <taxon>Chlorophyta</taxon>
        <taxon>core chlorophytes</taxon>
        <taxon>Chlorophyceae</taxon>
        <taxon>CS clade</taxon>
        <taxon>Chlamydomonadales</taxon>
        <taxon>Dunaliellaceae</taxon>
        <taxon>Dunaliella</taxon>
    </lineage>
</organism>
<feature type="transmembrane region" description="Helical" evidence="1">
    <location>
        <begin position="224"/>
        <end position="250"/>
    </location>
</feature>
<evidence type="ECO:0000313" key="3">
    <source>
        <dbReference type="Proteomes" id="UP000815325"/>
    </source>
</evidence>
<keyword evidence="1" id="KW-1133">Transmembrane helix</keyword>
<protein>
    <submittedName>
        <fullName evidence="2">Uncharacterized protein</fullName>
    </submittedName>
</protein>
<dbReference type="Pfam" id="PF14108">
    <property type="entry name" value="ABA4-like"/>
    <property type="match status" value="1"/>
</dbReference>
<dbReference type="EMBL" id="MU069591">
    <property type="protein sequence ID" value="KAF5838091.1"/>
    <property type="molecule type" value="Genomic_DNA"/>
</dbReference>
<gene>
    <name evidence="2" type="ORF">DUNSADRAFT_3400</name>
</gene>